<dbReference type="EMBL" id="JAIWYP010000002">
    <property type="protein sequence ID" value="KAH3864998.1"/>
    <property type="molecule type" value="Genomic_DNA"/>
</dbReference>
<accession>A0A9D4LUN0</accession>
<comment type="caution">
    <text evidence="1">The sequence shown here is derived from an EMBL/GenBank/DDBJ whole genome shotgun (WGS) entry which is preliminary data.</text>
</comment>
<sequence length="101" mass="11651">MPHHLVTIISIHRDIKTTHCLTKFHEHLKVDVLSTLITRIYCSHFHIIDRPPGVGQYNIGTNILPKFHDDLSIIVASKFLIRLILMTDFARQTTEKGDHKS</sequence>
<evidence type="ECO:0000313" key="2">
    <source>
        <dbReference type="Proteomes" id="UP000828390"/>
    </source>
</evidence>
<reference evidence="1" key="1">
    <citation type="journal article" date="2019" name="bioRxiv">
        <title>The Genome of the Zebra Mussel, Dreissena polymorpha: A Resource for Invasive Species Research.</title>
        <authorList>
            <person name="McCartney M.A."/>
            <person name="Auch B."/>
            <person name="Kono T."/>
            <person name="Mallez S."/>
            <person name="Zhang Y."/>
            <person name="Obille A."/>
            <person name="Becker A."/>
            <person name="Abrahante J.E."/>
            <person name="Garbe J."/>
            <person name="Badalamenti J.P."/>
            <person name="Herman A."/>
            <person name="Mangelson H."/>
            <person name="Liachko I."/>
            <person name="Sullivan S."/>
            <person name="Sone E.D."/>
            <person name="Koren S."/>
            <person name="Silverstein K.A.T."/>
            <person name="Beckman K.B."/>
            <person name="Gohl D.M."/>
        </authorList>
    </citation>
    <scope>NUCLEOTIDE SEQUENCE</scope>
    <source>
        <strain evidence="1">Duluth1</strain>
        <tissue evidence="1">Whole animal</tissue>
    </source>
</reference>
<organism evidence="1 2">
    <name type="scientific">Dreissena polymorpha</name>
    <name type="common">Zebra mussel</name>
    <name type="synonym">Mytilus polymorpha</name>
    <dbReference type="NCBI Taxonomy" id="45954"/>
    <lineage>
        <taxon>Eukaryota</taxon>
        <taxon>Metazoa</taxon>
        <taxon>Spiralia</taxon>
        <taxon>Lophotrochozoa</taxon>
        <taxon>Mollusca</taxon>
        <taxon>Bivalvia</taxon>
        <taxon>Autobranchia</taxon>
        <taxon>Heteroconchia</taxon>
        <taxon>Euheterodonta</taxon>
        <taxon>Imparidentia</taxon>
        <taxon>Neoheterodontei</taxon>
        <taxon>Myida</taxon>
        <taxon>Dreissenoidea</taxon>
        <taxon>Dreissenidae</taxon>
        <taxon>Dreissena</taxon>
    </lineage>
</organism>
<reference evidence="1" key="2">
    <citation type="submission" date="2020-11" db="EMBL/GenBank/DDBJ databases">
        <authorList>
            <person name="McCartney M.A."/>
            <person name="Auch B."/>
            <person name="Kono T."/>
            <person name="Mallez S."/>
            <person name="Becker A."/>
            <person name="Gohl D.M."/>
            <person name="Silverstein K.A.T."/>
            <person name="Koren S."/>
            <person name="Bechman K.B."/>
            <person name="Herman A."/>
            <person name="Abrahante J.E."/>
            <person name="Garbe J."/>
        </authorList>
    </citation>
    <scope>NUCLEOTIDE SEQUENCE</scope>
    <source>
        <strain evidence="1">Duluth1</strain>
        <tissue evidence="1">Whole animal</tissue>
    </source>
</reference>
<proteinExistence type="predicted"/>
<dbReference type="Proteomes" id="UP000828390">
    <property type="component" value="Unassembled WGS sequence"/>
</dbReference>
<name>A0A9D4LUN0_DREPO</name>
<dbReference type="AlphaFoldDB" id="A0A9D4LUN0"/>
<keyword evidence="2" id="KW-1185">Reference proteome</keyword>
<evidence type="ECO:0000313" key="1">
    <source>
        <dbReference type="EMBL" id="KAH3864998.1"/>
    </source>
</evidence>
<gene>
    <name evidence="1" type="ORF">DPMN_028032</name>
</gene>
<protein>
    <submittedName>
        <fullName evidence="1">Uncharacterized protein</fullName>
    </submittedName>
</protein>